<dbReference type="PATRIC" id="fig|37916.4.peg.972"/>
<dbReference type="RefSeq" id="WP_048469076.1">
    <property type="nucleotide sequence ID" value="NZ_JYNL01000009.1"/>
</dbReference>
<organism evidence="1 2">
    <name type="scientific">Mycolicibacterium chlorophenolicum</name>
    <dbReference type="NCBI Taxonomy" id="37916"/>
    <lineage>
        <taxon>Bacteria</taxon>
        <taxon>Bacillati</taxon>
        <taxon>Actinomycetota</taxon>
        <taxon>Actinomycetes</taxon>
        <taxon>Mycobacteriales</taxon>
        <taxon>Mycobacteriaceae</taxon>
        <taxon>Mycolicibacterium</taxon>
    </lineage>
</organism>
<dbReference type="AlphaFoldDB" id="A0A0J6ZCN8"/>
<evidence type="ECO:0000313" key="1">
    <source>
        <dbReference type="EMBL" id="KMO82471.1"/>
    </source>
</evidence>
<proteinExistence type="predicted"/>
<accession>A0A0J6ZCN8</accession>
<protein>
    <submittedName>
        <fullName evidence="1">Uncharacterized protein</fullName>
    </submittedName>
</protein>
<dbReference type="Proteomes" id="UP000036513">
    <property type="component" value="Unassembled WGS sequence"/>
</dbReference>
<comment type="caution">
    <text evidence="1">The sequence shown here is derived from an EMBL/GenBank/DDBJ whole genome shotgun (WGS) entry which is preliminary data.</text>
</comment>
<keyword evidence="2" id="KW-1185">Reference proteome</keyword>
<sequence>MQQTKIPERQLVQMRQDGLTVSRASRFVDPRAVHACLTVIQRRGEVWACSVLGRDLARRSLTDARWPYLLAGEEHVIVAADVEEDRLAAALLDPDNG</sequence>
<name>A0A0J6ZCN8_9MYCO</name>
<dbReference type="EMBL" id="JYNL01000009">
    <property type="protein sequence ID" value="KMO82471.1"/>
    <property type="molecule type" value="Genomic_DNA"/>
</dbReference>
<evidence type="ECO:0000313" key="2">
    <source>
        <dbReference type="Proteomes" id="UP000036513"/>
    </source>
</evidence>
<reference evidence="1 2" key="1">
    <citation type="journal article" date="2015" name="Genome Biol. Evol.">
        <title>Characterization of Three Mycobacterium spp. with Potential Use in Bioremediation by Genome Sequencing and Comparative Genomics.</title>
        <authorList>
            <person name="Das S."/>
            <person name="Pettersson B.M."/>
            <person name="Behra P.R."/>
            <person name="Ramesh M."/>
            <person name="Dasgupta S."/>
            <person name="Bhattacharya A."/>
            <person name="Kirsebom L.A."/>
        </authorList>
    </citation>
    <scope>NUCLEOTIDE SEQUENCE [LARGE SCALE GENOMIC DNA]</scope>
    <source>
        <strain evidence="1 2">DSM 43826</strain>
    </source>
</reference>
<gene>
    <name evidence="1" type="ORF">MCHLDSM_01094</name>
</gene>